<protein>
    <submittedName>
        <fullName evidence="1">Uncharacterized protein</fullName>
    </submittedName>
</protein>
<dbReference type="Proteomes" id="UP000307440">
    <property type="component" value="Unassembled WGS sequence"/>
</dbReference>
<dbReference type="EMBL" id="ML210156">
    <property type="protein sequence ID" value="TFK28387.1"/>
    <property type="molecule type" value="Genomic_DNA"/>
</dbReference>
<evidence type="ECO:0000313" key="2">
    <source>
        <dbReference type="Proteomes" id="UP000307440"/>
    </source>
</evidence>
<dbReference type="AlphaFoldDB" id="A0A5C3L6G4"/>
<accession>A0A5C3L6G4</accession>
<proteinExistence type="predicted"/>
<evidence type="ECO:0000313" key="1">
    <source>
        <dbReference type="EMBL" id="TFK28387.1"/>
    </source>
</evidence>
<organism evidence="1 2">
    <name type="scientific">Coprinopsis marcescibilis</name>
    <name type="common">Agaric fungus</name>
    <name type="synonym">Psathyrella marcescibilis</name>
    <dbReference type="NCBI Taxonomy" id="230819"/>
    <lineage>
        <taxon>Eukaryota</taxon>
        <taxon>Fungi</taxon>
        <taxon>Dikarya</taxon>
        <taxon>Basidiomycota</taxon>
        <taxon>Agaricomycotina</taxon>
        <taxon>Agaricomycetes</taxon>
        <taxon>Agaricomycetidae</taxon>
        <taxon>Agaricales</taxon>
        <taxon>Agaricineae</taxon>
        <taxon>Psathyrellaceae</taxon>
        <taxon>Coprinopsis</taxon>
    </lineage>
</organism>
<keyword evidence="2" id="KW-1185">Reference proteome</keyword>
<gene>
    <name evidence="1" type="ORF">FA15DRAFT_701061</name>
</gene>
<reference evidence="1 2" key="1">
    <citation type="journal article" date="2019" name="Nat. Ecol. Evol.">
        <title>Megaphylogeny resolves global patterns of mushroom evolution.</title>
        <authorList>
            <person name="Varga T."/>
            <person name="Krizsan K."/>
            <person name="Foldi C."/>
            <person name="Dima B."/>
            <person name="Sanchez-Garcia M."/>
            <person name="Sanchez-Ramirez S."/>
            <person name="Szollosi G.J."/>
            <person name="Szarkandi J.G."/>
            <person name="Papp V."/>
            <person name="Albert L."/>
            <person name="Andreopoulos W."/>
            <person name="Angelini C."/>
            <person name="Antonin V."/>
            <person name="Barry K.W."/>
            <person name="Bougher N.L."/>
            <person name="Buchanan P."/>
            <person name="Buyck B."/>
            <person name="Bense V."/>
            <person name="Catcheside P."/>
            <person name="Chovatia M."/>
            <person name="Cooper J."/>
            <person name="Damon W."/>
            <person name="Desjardin D."/>
            <person name="Finy P."/>
            <person name="Geml J."/>
            <person name="Haridas S."/>
            <person name="Hughes K."/>
            <person name="Justo A."/>
            <person name="Karasinski D."/>
            <person name="Kautmanova I."/>
            <person name="Kiss B."/>
            <person name="Kocsube S."/>
            <person name="Kotiranta H."/>
            <person name="LaButti K.M."/>
            <person name="Lechner B.E."/>
            <person name="Liimatainen K."/>
            <person name="Lipzen A."/>
            <person name="Lukacs Z."/>
            <person name="Mihaltcheva S."/>
            <person name="Morgado L.N."/>
            <person name="Niskanen T."/>
            <person name="Noordeloos M.E."/>
            <person name="Ohm R.A."/>
            <person name="Ortiz-Santana B."/>
            <person name="Ovrebo C."/>
            <person name="Racz N."/>
            <person name="Riley R."/>
            <person name="Savchenko A."/>
            <person name="Shiryaev A."/>
            <person name="Soop K."/>
            <person name="Spirin V."/>
            <person name="Szebenyi C."/>
            <person name="Tomsovsky M."/>
            <person name="Tulloss R.E."/>
            <person name="Uehling J."/>
            <person name="Grigoriev I.V."/>
            <person name="Vagvolgyi C."/>
            <person name="Papp T."/>
            <person name="Martin F.M."/>
            <person name="Miettinen O."/>
            <person name="Hibbett D.S."/>
            <person name="Nagy L.G."/>
        </authorList>
    </citation>
    <scope>NUCLEOTIDE SEQUENCE [LARGE SCALE GENOMIC DNA]</scope>
    <source>
        <strain evidence="1 2">CBS 121175</strain>
    </source>
</reference>
<sequence length="197" mass="23020">MSCSPLTLQALQEDLIGQQALESLHKTDFSEERLVLAICKSRYYDPIQSHHAYLTMHVMSEYAKTVTNSHRAVFVFSAYWWQNQDQELVHWFERDMANQLTFDLVRIEFKDWPPSERSQFNAKYGDMIRAGAECLDVVLEVRAHIIKYVLNHEKFRVEEEMISWNPVVSSKAGKIYKKTLATLTPGPFENYPINPDM</sequence>
<name>A0A5C3L6G4_COPMA</name>